<protein>
    <recommendedName>
        <fullName evidence="5">Secreted protein</fullName>
    </recommendedName>
</protein>
<feature type="compositionally biased region" description="Acidic residues" evidence="1">
    <location>
        <begin position="36"/>
        <end position="53"/>
    </location>
</feature>
<evidence type="ECO:0000313" key="3">
    <source>
        <dbReference type="EMBL" id="MFC4689504.1"/>
    </source>
</evidence>
<organism evidence="3 4">
    <name type="scientific">Dokdonia genika</name>
    <dbReference type="NCBI Taxonomy" id="308113"/>
    <lineage>
        <taxon>Bacteria</taxon>
        <taxon>Pseudomonadati</taxon>
        <taxon>Bacteroidota</taxon>
        <taxon>Flavobacteriia</taxon>
        <taxon>Flavobacteriales</taxon>
        <taxon>Flavobacteriaceae</taxon>
        <taxon>Dokdonia</taxon>
    </lineage>
</organism>
<keyword evidence="4" id="KW-1185">Reference proteome</keyword>
<accession>A0ABV9L5U8</accession>
<evidence type="ECO:0000256" key="2">
    <source>
        <dbReference type="SAM" id="SignalP"/>
    </source>
</evidence>
<proteinExistence type="predicted"/>
<feature type="signal peptide" evidence="2">
    <location>
        <begin position="1"/>
        <end position="21"/>
    </location>
</feature>
<dbReference type="EMBL" id="JBHSHB010000007">
    <property type="protein sequence ID" value="MFC4689504.1"/>
    <property type="molecule type" value="Genomic_DNA"/>
</dbReference>
<evidence type="ECO:0000313" key="4">
    <source>
        <dbReference type="Proteomes" id="UP001595878"/>
    </source>
</evidence>
<gene>
    <name evidence="3" type="ORF">ACFO5T_03575</name>
</gene>
<sequence length="53" mass="5994">MKTTIYILAFLFMGVTFTACTPDTVVEESDRIESTWGEDDNGGQDEKEDEEDN</sequence>
<keyword evidence="2" id="KW-0732">Signal</keyword>
<name>A0ABV9L5U8_9FLAO</name>
<evidence type="ECO:0000256" key="1">
    <source>
        <dbReference type="SAM" id="MobiDB-lite"/>
    </source>
</evidence>
<comment type="caution">
    <text evidence="3">The sequence shown here is derived from an EMBL/GenBank/DDBJ whole genome shotgun (WGS) entry which is preliminary data.</text>
</comment>
<feature type="chain" id="PRO_5045574043" description="Secreted protein" evidence="2">
    <location>
        <begin position="22"/>
        <end position="53"/>
    </location>
</feature>
<dbReference type="PROSITE" id="PS51257">
    <property type="entry name" value="PROKAR_LIPOPROTEIN"/>
    <property type="match status" value="1"/>
</dbReference>
<evidence type="ECO:0008006" key="5">
    <source>
        <dbReference type="Google" id="ProtNLM"/>
    </source>
</evidence>
<dbReference type="Proteomes" id="UP001595878">
    <property type="component" value="Unassembled WGS sequence"/>
</dbReference>
<feature type="region of interest" description="Disordered" evidence="1">
    <location>
        <begin position="28"/>
        <end position="53"/>
    </location>
</feature>
<dbReference type="RefSeq" id="WP_375252135.1">
    <property type="nucleotide sequence ID" value="NZ_JBHSHB010000007.1"/>
</dbReference>
<reference evidence="4" key="1">
    <citation type="journal article" date="2019" name="Int. J. Syst. Evol. Microbiol.">
        <title>The Global Catalogue of Microorganisms (GCM) 10K type strain sequencing project: providing services to taxonomists for standard genome sequencing and annotation.</title>
        <authorList>
            <consortium name="The Broad Institute Genomics Platform"/>
            <consortium name="The Broad Institute Genome Sequencing Center for Infectious Disease"/>
            <person name="Wu L."/>
            <person name="Ma J."/>
        </authorList>
    </citation>
    <scope>NUCLEOTIDE SEQUENCE [LARGE SCALE GENOMIC DNA]</scope>
    <source>
        <strain evidence="4">CGMCC 4.7427</strain>
    </source>
</reference>